<dbReference type="AlphaFoldDB" id="S7TQ55"/>
<name>S7TQ55_DESML</name>
<keyword evidence="1" id="KW-1133">Transmembrane helix</keyword>
<evidence type="ECO:0000313" key="2">
    <source>
        <dbReference type="EMBL" id="EPR39101.1"/>
    </source>
</evidence>
<keyword evidence="1" id="KW-0472">Membrane</keyword>
<keyword evidence="1" id="KW-0812">Transmembrane</keyword>
<dbReference type="RefSeq" id="WP_020877514.1">
    <property type="nucleotide sequence ID" value="NZ_ATHJ01000092.1"/>
</dbReference>
<comment type="caution">
    <text evidence="2">The sequence shown here is derived from an EMBL/GenBank/DDBJ whole genome shotgun (WGS) entry which is preliminary data.</text>
</comment>
<organism evidence="2 3">
    <name type="scientific">Desulfococcus multivorans DSM 2059</name>
    <dbReference type="NCBI Taxonomy" id="1121405"/>
    <lineage>
        <taxon>Bacteria</taxon>
        <taxon>Pseudomonadati</taxon>
        <taxon>Thermodesulfobacteriota</taxon>
        <taxon>Desulfobacteria</taxon>
        <taxon>Desulfobacterales</taxon>
        <taxon>Desulfococcaceae</taxon>
        <taxon>Desulfococcus</taxon>
    </lineage>
</organism>
<evidence type="ECO:0000313" key="3">
    <source>
        <dbReference type="Proteomes" id="UP000014977"/>
    </source>
</evidence>
<keyword evidence="3" id="KW-1185">Reference proteome</keyword>
<reference evidence="2 3" key="1">
    <citation type="journal article" date="2013" name="Genome Announc.">
        <title>Draft genome sequences for three mercury-methylating, sulfate-reducing bacteria.</title>
        <authorList>
            <person name="Brown S.D."/>
            <person name="Hurt R.A.Jr."/>
            <person name="Gilmour C.C."/>
            <person name="Elias D.A."/>
        </authorList>
    </citation>
    <scope>NUCLEOTIDE SEQUENCE [LARGE SCALE GENOMIC DNA]</scope>
    <source>
        <strain evidence="2 3">DSM 2059</strain>
    </source>
</reference>
<feature type="transmembrane region" description="Helical" evidence="1">
    <location>
        <begin position="7"/>
        <end position="25"/>
    </location>
</feature>
<evidence type="ECO:0000256" key="1">
    <source>
        <dbReference type="SAM" id="Phobius"/>
    </source>
</evidence>
<protein>
    <submittedName>
        <fullName evidence="2">Uncharacterized protein</fullName>
    </submittedName>
</protein>
<gene>
    <name evidence="2" type="ORF">dsmv_2757</name>
</gene>
<proteinExistence type="predicted"/>
<feature type="transmembrane region" description="Helical" evidence="1">
    <location>
        <begin position="45"/>
        <end position="64"/>
    </location>
</feature>
<sequence length="68" mass="7840">MDKLFEILRFAAVLAAAALLGNWFMTEVRKSRARNEPRYKPYLTLPGVLVILAVLLPIVYWLIIRINP</sequence>
<dbReference type="EMBL" id="ATHJ01000092">
    <property type="protein sequence ID" value="EPR39101.1"/>
    <property type="molecule type" value="Genomic_DNA"/>
</dbReference>
<dbReference type="Proteomes" id="UP000014977">
    <property type="component" value="Unassembled WGS sequence"/>
</dbReference>
<accession>S7TQ55</accession>